<feature type="transmembrane region" description="Helical" evidence="2">
    <location>
        <begin position="17"/>
        <end position="39"/>
    </location>
</feature>
<accession>A0ABP8LF69</accession>
<evidence type="ECO:0008006" key="5">
    <source>
        <dbReference type="Google" id="ProtNLM"/>
    </source>
</evidence>
<feature type="compositionally biased region" description="Basic and acidic residues" evidence="1">
    <location>
        <begin position="196"/>
        <end position="208"/>
    </location>
</feature>
<sequence length="308" mass="32490">MAIAQYQSEEEEKNRRIAAGVSIGMHVLLLLFLIYMLAWRAPDPPAPEYGIELNFGLDAVGSGDVQTMAAANVSKNVEDSKPAPTQPDPLPEPEPVAKATPPSPPQPVETPKVTTTTAEAPVSVKEVTKPQPKPQPTKEEVKPQPKAEPTEEVVKKEPEKPKSLYPGKPTTSTGNGKSGTTDAATGNNNGDDDGAVGDKGDPEGKVDAKSLYGKAGGGAGGSLNMPGWRYDIEPRKDPYSNVTGIIKFSIKIDADGNLTGINVVESNVSPQVVAWYKEQLQKTTFSRTGSGAANSGASGVVTFRITSR</sequence>
<feature type="compositionally biased region" description="Basic and acidic residues" evidence="1">
    <location>
        <begin position="136"/>
        <end position="162"/>
    </location>
</feature>
<feature type="compositionally biased region" description="Low complexity" evidence="1">
    <location>
        <begin position="166"/>
        <end position="189"/>
    </location>
</feature>
<keyword evidence="2" id="KW-0812">Transmembrane</keyword>
<evidence type="ECO:0000256" key="1">
    <source>
        <dbReference type="SAM" id="MobiDB-lite"/>
    </source>
</evidence>
<dbReference type="Proteomes" id="UP001500552">
    <property type="component" value="Unassembled WGS sequence"/>
</dbReference>
<comment type="caution">
    <text evidence="3">The sequence shown here is derived from an EMBL/GenBank/DDBJ whole genome shotgun (WGS) entry which is preliminary data.</text>
</comment>
<evidence type="ECO:0000256" key="2">
    <source>
        <dbReference type="SAM" id="Phobius"/>
    </source>
</evidence>
<keyword evidence="2" id="KW-0472">Membrane</keyword>
<proteinExistence type="predicted"/>
<feature type="compositionally biased region" description="Pro residues" evidence="1">
    <location>
        <begin position="84"/>
        <end position="94"/>
    </location>
</feature>
<dbReference type="EMBL" id="BAABHC010000004">
    <property type="protein sequence ID" value="GAA4427779.1"/>
    <property type="molecule type" value="Genomic_DNA"/>
</dbReference>
<feature type="region of interest" description="Disordered" evidence="1">
    <location>
        <begin position="74"/>
        <end position="227"/>
    </location>
</feature>
<evidence type="ECO:0000313" key="3">
    <source>
        <dbReference type="EMBL" id="GAA4427779.1"/>
    </source>
</evidence>
<keyword evidence="2" id="KW-1133">Transmembrane helix</keyword>
<gene>
    <name evidence="3" type="ORF">GCM10023188_11280</name>
</gene>
<organism evidence="3 4">
    <name type="scientific">Pontibacter saemangeumensis</name>
    <dbReference type="NCBI Taxonomy" id="1084525"/>
    <lineage>
        <taxon>Bacteria</taxon>
        <taxon>Pseudomonadati</taxon>
        <taxon>Bacteroidota</taxon>
        <taxon>Cytophagia</taxon>
        <taxon>Cytophagales</taxon>
        <taxon>Hymenobacteraceae</taxon>
        <taxon>Pontibacter</taxon>
    </lineage>
</organism>
<protein>
    <recommendedName>
        <fullName evidence="5">Protein TonB</fullName>
    </recommendedName>
</protein>
<evidence type="ECO:0000313" key="4">
    <source>
        <dbReference type="Proteomes" id="UP001500552"/>
    </source>
</evidence>
<reference evidence="4" key="1">
    <citation type="journal article" date="2019" name="Int. J. Syst. Evol. Microbiol.">
        <title>The Global Catalogue of Microorganisms (GCM) 10K type strain sequencing project: providing services to taxonomists for standard genome sequencing and annotation.</title>
        <authorList>
            <consortium name="The Broad Institute Genomics Platform"/>
            <consortium name="The Broad Institute Genome Sequencing Center for Infectious Disease"/>
            <person name="Wu L."/>
            <person name="Ma J."/>
        </authorList>
    </citation>
    <scope>NUCLEOTIDE SEQUENCE [LARGE SCALE GENOMIC DNA]</scope>
    <source>
        <strain evidence="4">JCM 17926</strain>
    </source>
</reference>
<name>A0ABP8LF69_9BACT</name>
<dbReference type="RefSeq" id="WP_345157426.1">
    <property type="nucleotide sequence ID" value="NZ_BAABHC010000004.1"/>
</dbReference>
<keyword evidence="4" id="KW-1185">Reference proteome</keyword>